<dbReference type="SUPFAM" id="SSF47240">
    <property type="entry name" value="Ferritin-like"/>
    <property type="match status" value="1"/>
</dbReference>
<dbReference type="AlphaFoldDB" id="A0A840IE53"/>
<protein>
    <submittedName>
        <fullName evidence="1">Rubrerythrin</fullName>
    </submittedName>
</protein>
<reference evidence="1 2" key="1">
    <citation type="submission" date="2020-08" db="EMBL/GenBank/DDBJ databases">
        <title>Genomic Encyclopedia of Archaeal and Bacterial Type Strains, Phase II (KMG-II): from individual species to whole genera.</title>
        <authorList>
            <person name="Goeker M."/>
        </authorList>
    </citation>
    <scope>NUCLEOTIDE SEQUENCE [LARGE SCALE GENOMIC DNA]</scope>
    <source>
        <strain evidence="1 2">DSM 23288</strain>
    </source>
</reference>
<dbReference type="InterPro" id="IPR009078">
    <property type="entry name" value="Ferritin-like_SF"/>
</dbReference>
<dbReference type="RefSeq" id="WP_183341732.1">
    <property type="nucleotide sequence ID" value="NZ_JACHNU010000002.1"/>
</dbReference>
<organism evidence="1 2">
    <name type="scientific">Conexibacter arvalis</name>
    <dbReference type="NCBI Taxonomy" id="912552"/>
    <lineage>
        <taxon>Bacteria</taxon>
        <taxon>Bacillati</taxon>
        <taxon>Actinomycetota</taxon>
        <taxon>Thermoleophilia</taxon>
        <taxon>Solirubrobacterales</taxon>
        <taxon>Conexibacteraceae</taxon>
        <taxon>Conexibacter</taxon>
    </lineage>
</organism>
<dbReference type="Proteomes" id="UP000585272">
    <property type="component" value="Unassembled WGS sequence"/>
</dbReference>
<gene>
    <name evidence="1" type="ORF">BDZ31_002089</name>
</gene>
<dbReference type="CDD" id="cd00657">
    <property type="entry name" value="Ferritin_like"/>
    <property type="match status" value="1"/>
</dbReference>
<keyword evidence="2" id="KW-1185">Reference proteome</keyword>
<evidence type="ECO:0000313" key="1">
    <source>
        <dbReference type="EMBL" id="MBB4662503.1"/>
    </source>
</evidence>
<dbReference type="InterPro" id="IPR012347">
    <property type="entry name" value="Ferritin-like"/>
</dbReference>
<comment type="caution">
    <text evidence="1">The sequence shown here is derived from an EMBL/GenBank/DDBJ whole genome shotgun (WGS) entry which is preliminary data.</text>
</comment>
<sequence>MTAGAVSRRGLLLRPARTFAQVDDDVRIVAGALLLERVAIASYDVAVAAARAVPAGAAERGRPRLPELLARVRDHEREHAEVLASKLEQLGGRAPPAPRGEAELARRRAQLGLRAPLGGLRTTAAIAAFALELEDAQLTTFLGAVRDLQNAALIELATQIMGAEGQHAVALRSLLSDAPGTLVPDAFERGEAALP</sequence>
<dbReference type="Pfam" id="PF13668">
    <property type="entry name" value="Ferritin_2"/>
    <property type="match status" value="1"/>
</dbReference>
<name>A0A840IE53_9ACTN</name>
<proteinExistence type="predicted"/>
<accession>A0A840IE53</accession>
<dbReference type="Gene3D" id="1.20.1260.10">
    <property type="match status" value="1"/>
</dbReference>
<dbReference type="EMBL" id="JACHNU010000002">
    <property type="protein sequence ID" value="MBB4662503.1"/>
    <property type="molecule type" value="Genomic_DNA"/>
</dbReference>
<evidence type="ECO:0000313" key="2">
    <source>
        <dbReference type="Proteomes" id="UP000585272"/>
    </source>
</evidence>